<feature type="domain" description="Myb-like" evidence="7">
    <location>
        <begin position="561"/>
        <end position="606"/>
    </location>
</feature>
<feature type="domain" description="HTH myb-type" evidence="8">
    <location>
        <begin position="456"/>
        <end position="501"/>
    </location>
</feature>
<reference evidence="9 10" key="1">
    <citation type="journal article" date="2006" name="Science">
        <title>The genome of black cottonwood, Populus trichocarpa (Torr. &amp; Gray).</title>
        <authorList>
            <person name="Tuskan G.A."/>
            <person name="Difazio S."/>
            <person name="Jansson S."/>
            <person name="Bohlmann J."/>
            <person name="Grigoriev I."/>
            <person name="Hellsten U."/>
            <person name="Putnam N."/>
            <person name="Ralph S."/>
            <person name="Rombauts S."/>
            <person name="Salamov A."/>
            <person name="Schein J."/>
            <person name="Sterck L."/>
            <person name="Aerts A."/>
            <person name="Bhalerao R.R."/>
            <person name="Bhalerao R.P."/>
            <person name="Blaudez D."/>
            <person name="Boerjan W."/>
            <person name="Brun A."/>
            <person name="Brunner A."/>
            <person name="Busov V."/>
            <person name="Campbell M."/>
            <person name="Carlson J."/>
            <person name="Chalot M."/>
            <person name="Chapman J."/>
            <person name="Chen G.L."/>
            <person name="Cooper D."/>
            <person name="Coutinho P.M."/>
            <person name="Couturier J."/>
            <person name="Covert S."/>
            <person name="Cronk Q."/>
            <person name="Cunningham R."/>
            <person name="Davis J."/>
            <person name="Degroeve S."/>
            <person name="Dejardin A."/>
            <person name="Depamphilis C."/>
            <person name="Detter J."/>
            <person name="Dirks B."/>
            <person name="Dubchak I."/>
            <person name="Duplessis S."/>
            <person name="Ehlting J."/>
            <person name="Ellis B."/>
            <person name="Gendler K."/>
            <person name="Goodstein D."/>
            <person name="Gribskov M."/>
            <person name="Grimwood J."/>
            <person name="Groover A."/>
            <person name="Gunter L."/>
            <person name="Hamberger B."/>
            <person name="Heinze B."/>
            <person name="Helariutta Y."/>
            <person name="Henrissat B."/>
            <person name="Holligan D."/>
            <person name="Holt R."/>
            <person name="Huang W."/>
            <person name="Islam-Faridi N."/>
            <person name="Jones S."/>
            <person name="Jones-Rhoades M."/>
            <person name="Jorgensen R."/>
            <person name="Joshi C."/>
            <person name="Kangasjarvi J."/>
            <person name="Karlsson J."/>
            <person name="Kelleher C."/>
            <person name="Kirkpatrick R."/>
            <person name="Kirst M."/>
            <person name="Kohler A."/>
            <person name="Kalluri U."/>
            <person name="Larimer F."/>
            <person name="Leebens-Mack J."/>
            <person name="Leple J.C."/>
            <person name="Locascio P."/>
            <person name="Lou Y."/>
            <person name="Lucas S."/>
            <person name="Martin F."/>
            <person name="Montanini B."/>
            <person name="Napoli C."/>
            <person name="Nelson D.R."/>
            <person name="Nelson C."/>
            <person name="Nieminen K."/>
            <person name="Nilsson O."/>
            <person name="Pereda V."/>
            <person name="Peter G."/>
            <person name="Philippe R."/>
            <person name="Pilate G."/>
            <person name="Poliakov A."/>
            <person name="Razumovskaya J."/>
            <person name="Richardson P."/>
            <person name="Rinaldi C."/>
            <person name="Ritland K."/>
            <person name="Rouze P."/>
            <person name="Ryaboy D."/>
            <person name="Schmutz J."/>
            <person name="Schrader J."/>
            <person name="Segerman B."/>
            <person name="Shin H."/>
            <person name="Siddiqui A."/>
            <person name="Sterky F."/>
            <person name="Terry A."/>
            <person name="Tsai C.J."/>
            <person name="Uberbacher E."/>
            <person name="Unneberg P."/>
            <person name="Vahala J."/>
            <person name="Wall K."/>
            <person name="Wessler S."/>
            <person name="Yang G."/>
            <person name="Yin T."/>
            <person name="Douglas C."/>
            <person name="Marra M."/>
            <person name="Sandberg G."/>
            <person name="Van de Peer Y."/>
            <person name="Rokhsar D."/>
        </authorList>
    </citation>
    <scope>NUCLEOTIDE SEQUENCE [LARGE SCALE GENOMIC DNA]</scope>
    <source>
        <strain evidence="10">cv. Nisqually</strain>
    </source>
</reference>
<evidence type="ECO:0000259" key="8">
    <source>
        <dbReference type="PROSITE" id="PS51294"/>
    </source>
</evidence>
<dbReference type="Pfam" id="PF00249">
    <property type="entry name" value="Myb_DNA-binding"/>
    <property type="match status" value="2"/>
</dbReference>
<gene>
    <name evidence="9" type="ORF">POPTR_015G041500</name>
</gene>
<evidence type="ECO:0000313" key="9">
    <source>
        <dbReference type="EMBL" id="RQP00575.1"/>
    </source>
</evidence>
<dbReference type="FunFam" id="1.10.10.60:FF:000016">
    <property type="entry name" value="Transcriptional activator Myb isoform A"/>
    <property type="match status" value="1"/>
</dbReference>
<protein>
    <recommendedName>
        <fullName evidence="11">MYB family protein</fullName>
    </recommendedName>
</protein>
<dbReference type="Pfam" id="PF13921">
    <property type="entry name" value="Myb_DNA-bind_6"/>
    <property type="match status" value="1"/>
</dbReference>
<dbReference type="SUPFAM" id="SSF46689">
    <property type="entry name" value="Homeodomain-like"/>
    <property type="match status" value="3"/>
</dbReference>
<evidence type="ECO:0000313" key="10">
    <source>
        <dbReference type="Proteomes" id="UP000006729"/>
    </source>
</evidence>
<dbReference type="Gene3D" id="1.10.10.60">
    <property type="entry name" value="Homeodomain-like"/>
    <property type="match status" value="4"/>
</dbReference>
<evidence type="ECO:0000256" key="2">
    <source>
        <dbReference type="ARBA" id="ARBA00023015"/>
    </source>
</evidence>
<sequence>MKAFSLESPPQFFSLNPKKFLHTPSCDHTMSRFRRPNDDDEEEEEDDDDDFQNDMEALRQACLLTGTNLTNISPSAAVSDGSGEADGNSCGGASVSDSGSEDDFELFRSVQNRFATSANSLEPLSLKPLCALPPVSDDEEDDFETLCAVKRRFAAYDNNNNQEKLKTEMEKSEVGVSDNSLAERNTACEVLPVTEQDDNAANLLGDNVEIGNSASAEENELDSGRLSTLELDYSSFPKSAQVFIDAIKRNRSCQKFIQNKLIQIEARIEENNKLKDKVKILKDFQFSCRKITGMALSLRKDPRIQLVSARKTSNSKHPKVNGKKVSPLQDGPVENSHVANYRTALTNFPLSLNRKKWTETEKENLGKGIRQQFQEMMLQFSMDQFSSSEGSPEDGKNLDSILVSIRDLEITPEKIREFLPRVNWDQLASSYVAGRSGAECEARWLNFEDLLINQSPWTIKEDKNLLLNVQEKGVTNWFDIAVSLGTNRTPSQCLSRFQRSLNARILKREWTKEEDAQLRIAVETYGERDWQSVACTLEGRAGTQCSNRWKKTLHPAIRRVGRWTLDEDKRLKVAVKLFGPKKWDKIAQFVPGRTQVQCRERWVNCLDPSMNRDEWTEEEDLRLKAAIEECGYCWSKVAERLPQRTDNQCLRRWKVLVPHEVPLLQAARRMQKAALISNFVDRESERPALGPNDFVPLAITGPVSDPEKMDQSRKRKRKLRREESQMEKVAAPGNASKKIRSNRSRKKVQISSKEVPEIPDGTQVGNLGGSRSVVTETTMEYCSENNRHAERGQDHPSSNSNLTPLMTTSFQGVDSGQNQQLPDLHPKGRKPVDRDGNSKSLLLSPPENLDAGIINGDVSQTFHPNSTTSSKKRRAYKQHSRKNICAKSSEGSSVLSETTIDASALVNDYLDSNLVTTNEEDNILGQRDAPGKKRVPKLHSESSEWTGSLDCLLPPHENSELRVTSTEIMNKSSLFGTPTNEKRKAFKLPCRRKIRNEEPSRKDQCFAAVPCQQDTSKKSKARGKSCSKKVLETKNEDDVVLASFLRDKSKKKRLKVAQNADQACSSSSMITRPEVLSRVDQPSNGNKLSSAVRNSEGQTCSHGRSSENGLSCDMYAHQSNHMQTERCELDVNNRGIFAPMEGVREPGSIDQEAVLEPGDISPAGSGSRVNTHSHSRKGPQLHSKGAEQPRNDTGPDKLSCSVKNSIGSSSKPTIIGNDIEPGGRSSHSPSASGEALKYYKRRSKR</sequence>
<evidence type="ECO:0000259" key="7">
    <source>
        <dbReference type="PROSITE" id="PS50090"/>
    </source>
</evidence>
<dbReference type="GO" id="GO:0005634">
    <property type="term" value="C:nucleus"/>
    <property type="evidence" value="ECO:0007669"/>
    <property type="project" value="UniProtKB-SubCell"/>
</dbReference>
<evidence type="ECO:0000256" key="4">
    <source>
        <dbReference type="ARBA" id="ARBA00023163"/>
    </source>
</evidence>
<feature type="compositionally biased region" description="Polar residues" evidence="6">
    <location>
        <begin position="795"/>
        <end position="821"/>
    </location>
</feature>
<name>A0A3N7HT61_POPTR</name>
<keyword evidence="10" id="KW-1185">Reference proteome</keyword>
<feature type="region of interest" description="Disordered" evidence="6">
    <location>
        <begin position="310"/>
        <end position="333"/>
    </location>
</feature>
<feature type="compositionally biased region" description="Basic and acidic residues" evidence="6">
    <location>
        <begin position="1184"/>
        <end position="1195"/>
    </location>
</feature>
<feature type="region of interest" description="Disordered" evidence="6">
    <location>
        <begin position="690"/>
        <end position="769"/>
    </location>
</feature>
<feature type="compositionally biased region" description="Polar residues" evidence="6">
    <location>
        <begin position="857"/>
        <end position="869"/>
    </location>
</feature>
<dbReference type="PROSITE" id="PS51294">
    <property type="entry name" value="HTH_MYB"/>
    <property type="match status" value="4"/>
</dbReference>
<dbReference type="PANTHER" id="PTHR46621">
    <property type="entry name" value="SNRNA-ACTIVATING PROTEIN COMPLEX SUBUNIT 4"/>
    <property type="match status" value="1"/>
</dbReference>
<dbReference type="InParanoid" id="A0A3N7HT61"/>
<dbReference type="GO" id="GO:0042796">
    <property type="term" value="P:snRNA transcription by RNA polymerase III"/>
    <property type="evidence" value="ECO:0000318"/>
    <property type="project" value="GO_Central"/>
</dbReference>
<dbReference type="InterPro" id="IPR051575">
    <property type="entry name" value="Myb-like_DNA-bd"/>
</dbReference>
<keyword evidence="5" id="KW-0539">Nucleus</keyword>
<feature type="domain" description="HTH myb-type" evidence="8">
    <location>
        <begin position="607"/>
        <end position="661"/>
    </location>
</feature>
<feature type="domain" description="HTH myb-type" evidence="8">
    <location>
        <begin position="561"/>
        <end position="606"/>
    </location>
</feature>
<dbReference type="GO" id="GO:0001006">
    <property type="term" value="F:RNA polymerase III type 3 promoter sequence-specific DNA binding"/>
    <property type="evidence" value="ECO:0000318"/>
    <property type="project" value="GO_Central"/>
</dbReference>
<dbReference type="AlphaFoldDB" id="A0A3N7HT61"/>
<evidence type="ECO:0000256" key="6">
    <source>
        <dbReference type="SAM" id="MobiDB-lite"/>
    </source>
</evidence>
<feature type="domain" description="Myb-like" evidence="7">
    <location>
        <begin position="453"/>
        <end position="501"/>
    </location>
</feature>
<feature type="compositionally biased region" description="Polar residues" evidence="6">
    <location>
        <begin position="1201"/>
        <end position="1212"/>
    </location>
</feature>
<feature type="region of interest" description="Disordered" evidence="6">
    <location>
        <begin position="1079"/>
        <end position="1107"/>
    </location>
</feature>
<organism evidence="9 10">
    <name type="scientific">Populus trichocarpa</name>
    <name type="common">Western balsam poplar</name>
    <name type="synonym">Populus balsamifera subsp. trichocarpa</name>
    <dbReference type="NCBI Taxonomy" id="3694"/>
    <lineage>
        <taxon>Eukaryota</taxon>
        <taxon>Viridiplantae</taxon>
        <taxon>Streptophyta</taxon>
        <taxon>Embryophyta</taxon>
        <taxon>Tracheophyta</taxon>
        <taxon>Spermatophyta</taxon>
        <taxon>Magnoliopsida</taxon>
        <taxon>eudicotyledons</taxon>
        <taxon>Gunneridae</taxon>
        <taxon>Pentapetalae</taxon>
        <taxon>rosids</taxon>
        <taxon>fabids</taxon>
        <taxon>Malpighiales</taxon>
        <taxon>Salicaceae</taxon>
        <taxon>Saliceae</taxon>
        <taxon>Populus</taxon>
    </lineage>
</organism>
<dbReference type="FunCoup" id="A0A3N7HT61">
    <property type="interactions" value="210"/>
</dbReference>
<dbReference type="STRING" id="3694.A0A3N7HT61"/>
<dbReference type="InterPro" id="IPR017930">
    <property type="entry name" value="Myb_dom"/>
</dbReference>
<feature type="compositionally biased region" description="Basic residues" evidence="6">
    <location>
        <begin position="737"/>
        <end position="748"/>
    </location>
</feature>
<dbReference type="CDD" id="cd00167">
    <property type="entry name" value="SANT"/>
    <property type="match status" value="4"/>
</dbReference>
<feature type="region of interest" description="Disordered" evidence="6">
    <location>
        <begin position="787"/>
        <end position="884"/>
    </location>
</feature>
<feature type="domain" description="HTH myb-type" evidence="8">
    <location>
        <begin position="502"/>
        <end position="557"/>
    </location>
</feature>
<dbReference type="SMART" id="SM00717">
    <property type="entry name" value="SANT"/>
    <property type="match status" value="5"/>
</dbReference>
<comment type="subcellular location">
    <subcellularLocation>
        <location evidence="1">Nucleus</location>
    </subcellularLocation>
</comment>
<dbReference type="InterPro" id="IPR009057">
    <property type="entry name" value="Homeodomain-like_sf"/>
</dbReference>
<evidence type="ECO:0000256" key="1">
    <source>
        <dbReference type="ARBA" id="ARBA00004123"/>
    </source>
</evidence>
<dbReference type="PROSITE" id="PS50090">
    <property type="entry name" value="MYB_LIKE"/>
    <property type="match status" value="4"/>
</dbReference>
<feature type="compositionally biased region" description="Basic and acidic residues" evidence="6">
    <location>
        <begin position="824"/>
        <end position="837"/>
    </location>
</feature>
<feature type="domain" description="Myb-like" evidence="7">
    <location>
        <begin position="607"/>
        <end position="657"/>
    </location>
</feature>
<feature type="region of interest" description="Disordered" evidence="6">
    <location>
        <begin position="1155"/>
        <end position="1245"/>
    </location>
</feature>
<feature type="compositionally biased region" description="Basic residues" evidence="6">
    <location>
        <begin position="870"/>
        <end position="884"/>
    </location>
</feature>
<feature type="compositionally biased region" description="Basic residues" evidence="6">
    <location>
        <begin position="313"/>
        <end position="322"/>
    </location>
</feature>
<accession>A0A3N7HT61</accession>
<evidence type="ECO:0000256" key="3">
    <source>
        <dbReference type="ARBA" id="ARBA00023125"/>
    </source>
</evidence>
<dbReference type="PANTHER" id="PTHR46621:SF1">
    <property type="entry name" value="SNRNA-ACTIVATING PROTEIN COMPLEX SUBUNIT 4"/>
    <property type="match status" value="1"/>
</dbReference>
<feature type="region of interest" description="Disordered" evidence="6">
    <location>
        <begin position="1"/>
        <end position="54"/>
    </location>
</feature>
<proteinExistence type="predicted"/>
<evidence type="ECO:0008006" key="11">
    <source>
        <dbReference type="Google" id="ProtNLM"/>
    </source>
</evidence>
<evidence type="ECO:0000256" key="5">
    <source>
        <dbReference type="ARBA" id="ARBA00023242"/>
    </source>
</evidence>
<dbReference type="EMBL" id="CM009304">
    <property type="protein sequence ID" value="RQP00575.1"/>
    <property type="molecule type" value="Genomic_DNA"/>
</dbReference>
<dbReference type="GO" id="GO:0019185">
    <property type="term" value="C:snRNA-activating protein complex"/>
    <property type="evidence" value="ECO:0000318"/>
    <property type="project" value="GO_Central"/>
</dbReference>
<dbReference type="Proteomes" id="UP000006729">
    <property type="component" value="Chromosome 15"/>
</dbReference>
<keyword evidence="2" id="KW-0805">Transcription regulation</keyword>
<keyword evidence="4" id="KW-0804">Transcription</keyword>
<dbReference type="GO" id="GO:0042795">
    <property type="term" value="P:snRNA transcription by RNA polymerase II"/>
    <property type="evidence" value="ECO:0000318"/>
    <property type="project" value="GO_Central"/>
</dbReference>
<feature type="compositionally biased region" description="Polar residues" evidence="6">
    <location>
        <begin position="1080"/>
        <end position="1107"/>
    </location>
</feature>
<feature type="region of interest" description="Disordered" evidence="6">
    <location>
        <begin position="73"/>
        <end position="97"/>
    </location>
</feature>
<feature type="domain" description="Myb-like" evidence="7">
    <location>
        <begin position="502"/>
        <end position="553"/>
    </location>
</feature>
<dbReference type="InterPro" id="IPR001005">
    <property type="entry name" value="SANT/Myb"/>
</dbReference>
<keyword evidence="3" id="KW-0238">DNA-binding</keyword>
<feature type="compositionally biased region" description="Acidic residues" evidence="6">
    <location>
        <begin position="38"/>
        <end position="53"/>
    </location>
</feature>